<dbReference type="Gene3D" id="3.10.420.10">
    <property type="entry name" value="SecB-like"/>
    <property type="match status" value="1"/>
</dbReference>
<protein>
    <recommendedName>
        <fullName evidence="3">Preprotein translocase subunit SecB</fullName>
    </recommendedName>
</protein>
<comment type="caution">
    <text evidence="1">The sequence shown here is derived from an EMBL/GenBank/DDBJ whole genome shotgun (WGS) entry which is preliminary data.</text>
</comment>
<gene>
    <name evidence="1" type="ORF">FRC53_07895</name>
</gene>
<dbReference type="Proteomes" id="UP000473648">
    <property type="component" value="Unassembled WGS sequence"/>
</dbReference>
<dbReference type="EMBL" id="VOGB01000005">
    <property type="protein sequence ID" value="MQM73314.1"/>
    <property type="molecule type" value="Genomic_DNA"/>
</dbReference>
<proteinExistence type="predicted"/>
<reference evidence="1" key="1">
    <citation type="journal article" date="2020" name="Appl. Environ. Microbiol.">
        <title>Medium-Chain Fatty Acid Synthesis by 'Candidatus Weimeria bifida' gen. nov., sp. nov., and 'Candidatus Pseudoramibacter fermentans' sp. nov.</title>
        <authorList>
            <person name="Scarborough M.J."/>
            <person name="Myers K.S."/>
            <person name="Donohue T.J."/>
            <person name="Noguera D.R."/>
        </authorList>
    </citation>
    <scope>NUCLEOTIDE SEQUENCE</scope>
    <source>
        <strain evidence="1">EUB1.1</strain>
    </source>
</reference>
<name>A0A6L5GSS8_9FIRM</name>
<dbReference type="AlphaFoldDB" id="A0A6L5GSS8"/>
<evidence type="ECO:0000313" key="1">
    <source>
        <dbReference type="EMBL" id="MQM73314.1"/>
    </source>
</evidence>
<dbReference type="InterPro" id="IPR035958">
    <property type="entry name" value="SecB-like_sf"/>
</dbReference>
<evidence type="ECO:0000313" key="2">
    <source>
        <dbReference type="Proteomes" id="UP000473648"/>
    </source>
</evidence>
<keyword evidence="2" id="KW-1185">Reference proteome</keyword>
<organism evidence="1 2">
    <name type="scientific">Candidatus Pseudoramibacter fermentans</name>
    <dbReference type="NCBI Taxonomy" id="2594427"/>
    <lineage>
        <taxon>Bacteria</taxon>
        <taxon>Bacillati</taxon>
        <taxon>Bacillota</taxon>
        <taxon>Clostridia</taxon>
        <taxon>Eubacteriales</taxon>
        <taxon>Eubacteriaceae</taxon>
        <taxon>Pseudoramibacter</taxon>
    </lineage>
</organism>
<accession>A0A6L5GSS8</accession>
<evidence type="ECO:0008006" key="3">
    <source>
        <dbReference type="Google" id="ProtNLM"/>
    </source>
</evidence>
<sequence length="138" mass="16036">MSDQIKPLDNFFLLNYSIVKFDFSSDFAEYKAEDPEITRKFNVNNEIVDVSKKEDGFYATIIVNMNLSIQSDHQNLFLNSSIIGSFYSDQMEQEEFEHTFKTFGCSSLYELLKSTTHNFLSQAVPGDRIILPFIKFQE</sequence>